<dbReference type="Proteomes" id="UP000507962">
    <property type="component" value="Unassembled WGS sequence"/>
</dbReference>
<evidence type="ECO:0000313" key="2">
    <source>
        <dbReference type="Proteomes" id="UP000507962"/>
    </source>
</evidence>
<organism evidence="1 2">
    <name type="scientific">Desulfoluna butyratoxydans</name>
    <dbReference type="NCBI Taxonomy" id="231438"/>
    <lineage>
        <taxon>Bacteria</taxon>
        <taxon>Pseudomonadati</taxon>
        <taxon>Thermodesulfobacteriota</taxon>
        <taxon>Desulfobacteria</taxon>
        <taxon>Desulfobacterales</taxon>
        <taxon>Desulfolunaceae</taxon>
        <taxon>Desulfoluna</taxon>
    </lineage>
</organism>
<evidence type="ECO:0000313" key="1">
    <source>
        <dbReference type="EMBL" id="VFQ46331.1"/>
    </source>
</evidence>
<gene>
    <name evidence="1" type="ORF">MSL71_39950</name>
</gene>
<proteinExistence type="predicted"/>
<keyword evidence="2" id="KW-1185">Reference proteome</keyword>
<name>A0A4U8YR30_9BACT</name>
<protein>
    <submittedName>
        <fullName evidence="1">Uncharacterized protein</fullName>
    </submittedName>
</protein>
<accession>A0A4U8YR30</accession>
<sequence>MPCRAESSINKNLFVKLFKSLAPGRAAGGCFGLNGYSFFYYLK</sequence>
<reference evidence="1 2" key="1">
    <citation type="submission" date="2019-03" db="EMBL/GenBank/DDBJ databases">
        <authorList>
            <person name="Nijsse B."/>
        </authorList>
    </citation>
    <scope>NUCLEOTIDE SEQUENCE [LARGE SCALE GENOMIC DNA]</scope>
    <source>
        <strain evidence="1">Desulfoluna butyratoxydans MSL71</strain>
    </source>
</reference>
<dbReference type="EMBL" id="CAADHO010000008">
    <property type="protein sequence ID" value="VFQ46331.1"/>
    <property type="molecule type" value="Genomic_DNA"/>
</dbReference>
<dbReference type="AlphaFoldDB" id="A0A4U8YR30"/>